<dbReference type="GO" id="GO:0034015">
    <property type="term" value="F:L-ribulose-5-phosphate 3-epimerase activity"/>
    <property type="evidence" value="ECO:0007669"/>
    <property type="project" value="TreeGrafter"/>
</dbReference>
<dbReference type="AlphaFoldDB" id="A0A2A4GX52"/>
<feature type="domain" description="Xylose isomerase-like TIM barrel" evidence="3">
    <location>
        <begin position="22"/>
        <end position="272"/>
    </location>
</feature>
<dbReference type="Pfam" id="PF01261">
    <property type="entry name" value="AP_endonuc_2"/>
    <property type="match status" value="1"/>
</dbReference>
<dbReference type="EMBL" id="MWUU01000006">
    <property type="protein sequence ID" value="PCF55624.1"/>
    <property type="molecule type" value="Genomic_DNA"/>
</dbReference>
<sequence>MVYLGIYEKALPNQVDIEDQLKMAADLGFQFFELSIDETDHRLARLDWGQDKINSIVKAQLDTGVAIQSMCLSGHRRFPFGSADASKREAAMVIMKKAVQLAHQLGIRVIQLAGYDVYYETKTATSRRLFIEGVREALKIAAEKQIILAIEIMDDPFMSSLTKYMAIKDEIQHPLLKVYPDIGNLSAWPENDVKKELALAAHEIVAVHLKDTRAVTETFEGQFKNVPFGEGCVDFVNAFRELEAIDYHGPFLIEMWSENAADPRAEIQKAKTFIMERLKESGAYQHE</sequence>
<dbReference type="InterPro" id="IPR036237">
    <property type="entry name" value="Xyl_isomerase-like_sf"/>
</dbReference>
<dbReference type="SUPFAM" id="SSF51658">
    <property type="entry name" value="Xylose isomerase-like"/>
    <property type="match status" value="1"/>
</dbReference>
<evidence type="ECO:0000313" key="5">
    <source>
        <dbReference type="Proteomes" id="UP000218335"/>
    </source>
</evidence>
<organism evidence="4 5">
    <name type="scientific">Staphylococcus delphini</name>
    <dbReference type="NCBI Taxonomy" id="53344"/>
    <lineage>
        <taxon>Bacteria</taxon>
        <taxon>Bacillati</taxon>
        <taxon>Bacillota</taxon>
        <taxon>Bacilli</taxon>
        <taxon>Bacillales</taxon>
        <taxon>Staphylococcaceae</taxon>
        <taxon>Staphylococcus</taxon>
        <taxon>Staphylococcus intermedius group</taxon>
    </lineage>
</organism>
<dbReference type="Gene3D" id="3.20.20.150">
    <property type="entry name" value="Divalent-metal-dependent TIM barrel enzymes"/>
    <property type="match status" value="1"/>
</dbReference>
<dbReference type="InterPro" id="IPR004560">
    <property type="entry name" value="L-Ru-5P_3-Epase"/>
</dbReference>
<dbReference type="GO" id="GO:0016861">
    <property type="term" value="F:intramolecular oxidoreductase activity, interconverting aldoses and ketoses"/>
    <property type="evidence" value="ECO:0007669"/>
    <property type="project" value="InterPro"/>
</dbReference>
<dbReference type="Proteomes" id="UP000218335">
    <property type="component" value="Unassembled WGS sequence"/>
</dbReference>
<gene>
    <name evidence="4" type="ORF">B5C08_06165</name>
</gene>
<dbReference type="NCBIfam" id="NF009688">
    <property type="entry name" value="PRK13209.1"/>
    <property type="match status" value="1"/>
</dbReference>
<evidence type="ECO:0000313" key="4">
    <source>
        <dbReference type="EMBL" id="PCF55624.1"/>
    </source>
</evidence>
<protein>
    <recommendedName>
        <fullName evidence="2">L-ribulose-5-phosphate 3-epimerase</fullName>
    </recommendedName>
</protein>
<dbReference type="NCBIfam" id="NF009689">
    <property type="entry name" value="PRK13210.1"/>
    <property type="match status" value="1"/>
</dbReference>
<evidence type="ECO:0000256" key="1">
    <source>
        <dbReference type="ARBA" id="ARBA00023235"/>
    </source>
</evidence>
<dbReference type="NCBIfam" id="TIGR00542">
    <property type="entry name" value="hxl6Piso_put"/>
    <property type="match status" value="1"/>
</dbReference>
<evidence type="ECO:0000256" key="2">
    <source>
        <dbReference type="NCBIfam" id="TIGR00542"/>
    </source>
</evidence>
<name>A0A2A4GX52_9STAP</name>
<evidence type="ECO:0000259" key="3">
    <source>
        <dbReference type="Pfam" id="PF01261"/>
    </source>
</evidence>
<dbReference type="RefSeq" id="WP_096592571.1">
    <property type="nucleotide sequence ID" value="NZ_MWRM01000001.1"/>
</dbReference>
<dbReference type="InterPro" id="IPR013022">
    <property type="entry name" value="Xyl_isomerase-like_TIM-brl"/>
</dbReference>
<dbReference type="PANTHER" id="PTHR43489">
    <property type="entry name" value="ISOMERASE"/>
    <property type="match status" value="1"/>
</dbReference>
<dbReference type="GO" id="GO:0019852">
    <property type="term" value="P:L-ascorbic acid metabolic process"/>
    <property type="evidence" value="ECO:0007669"/>
    <property type="project" value="TreeGrafter"/>
</dbReference>
<dbReference type="PANTHER" id="PTHR43489:SF1">
    <property type="entry name" value="L-RIBULOSE-5-PHOSPHATE 3-EPIMERASE SGBU-RELATED"/>
    <property type="match status" value="1"/>
</dbReference>
<accession>A0A2A4GX52</accession>
<proteinExistence type="predicted"/>
<dbReference type="InterPro" id="IPR050417">
    <property type="entry name" value="Sugar_Epim/Isomerase"/>
</dbReference>
<comment type="caution">
    <text evidence="4">The sequence shown here is derived from an EMBL/GenBank/DDBJ whole genome shotgun (WGS) entry which is preliminary data.</text>
</comment>
<reference evidence="4 5" key="1">
    <citation type="journal article" date="2017" name="PLoS ONE">
        <title>Development of a real-time PCR for detection of Staphylococcus pseudintermedius using a novel automated comparison of whole-genome sequences.</title>
        <authorList>
            <person name="Verstappen K.M."/>
            <person name="Huijbregts L."/>
            <person name="Spaninks M."/>
            <person name="Wagenaar J.A."/>
            <person name="Fluit A.C."/>
            <person name="Duim B."/>
        </authorList>
    </citation>
    <scope>NUCLEOTIDE SEQUENCE [LARGE SCALE GENOMIC DNA]</scope>
    <source>
        <strain evidence="4 5">215070706401-1</strain>
    </source>
</reference>
<keyword evidence="1" id="KW-0413">Isomerase</keyword>